<dbReference type="EMBL" id="CP042914">
    <property type="protein sequence ID" value="QEG41992.1"/>
    <property type="molecule type" value="Genomic_DNA"/>
</dbReference>
<dbReference type="Proteomes" id="UP000325286">
    <property type="component" value="Chromosome"/>
</dbReference>
<dbReference type="RefSeq" id="WP_148080421.1">
    <property type="nucleotide sequence ID" value="NZ_CP042914.1"/>
</dbReference>
<organism evidence="3 4">
    <name type="scientific">Roseimaritima ulvae</name>
    <dbReference type="NCBI Taxonomy" id="980254"/>
    <lineage>
        <taxon>Bacteria</taxon>
        <taxon>Pseudomonadati</taxon>
        <taxon>Planctomycetota</taxon>
        <taxon>Planctomycetia</taxon>
        <taxon>Pirellulales</taxon>
        <taxon>Pirellulaceae</taxon>
        <taxon>Roseimaritima</taxon>
    </lineage>
</organism>
<dbReference type="NCBIfam" id="NF040466">
    <property type="entry name" value="ydjY_domain"/>
    <property type="match status" value="1"/>
</dbReference>
<feature type="region of interest" description="Disordered" evidence="1">
    <location>
        <begin position="288"/>
        <end position="343"/>
    </location>
</feature>
<evidence type="ECO:0000256" key="2">
    <source>
        <dbReference type="SAM" id="SignalP"/>
    </source>
</evidence>
<feature type="chain" id="PRO_5022680415" description="SLA1 homology domain-containing protein" evidence="2">
    <location>
        <begin position="26"/>
        <end position="343"/>
    </location>
</feature>
<dbReference type="AlphaFoldDB" id="A0A5B9QVL0"/>
<dbReference type="InterPro" id="IPR047750">
    <property type="entry name" value="YdjY-like"/>
</dbReference>
<gene>
    <name evidence="3" type="ORF">UC8_40210</name>
</gene>
<feature type="region of interest" description="Disordered" evidence="1">
    <location>
        <begin position="33"/>
        <end position="70"/>
    </location>
</feature>
<protein>
    <recommendedName>
        <fullName evidence="5">SLA1 homology domain-containing protein</fullName>
    </recommendedName>
</protein>
<feature type="signal peptide" evidence="2">
    <location>
        <begin position="1"/>
        <end position="25"/>
    </location>
</feature>
<accession>A0A5B9QVL0</accession>
<evidence type="ECO:0000256" key="1">
    <source>
        <dbReference type="SAM" id="MobiDB-lite"/>
    </source>
</evidence>
<name>A0A5B9QVL0_9BACT</name>
<proteinExistence type="predicted"/>
<evidence type="ECO:0000313" key="3">
    <source>
        <dbReference type="EMBL" id="QEG41992.1"/>
    </source>
</evidence>
<dbReference type="OrthoDB" id="247135at2"/>
<feature type="compositionally biased region" description="Low complexity" evidence="1">
    <location>
        <begin position="323"/>
        <end position="343"/>
    </location>
</feature>
<evidence type="ECO:0000313" key="4">
    <source>
        <dbReference type="Proteomes" id="UP000325286"/>
    </source>
</evidence>
<keyword evidence="4" id="KW-1185">Reference proteome</keyword>
<keyword evidence="2" id="KW-0732">Signal</keyword>
<sequence length="343" mass="36737" precursor="true">MNTRLMLTAWFSAALLFAISPLAVAVQPPQETAAGAESSAERQLPTSPAVAGDTAGQESALDAPPSEDADAQTAALLATAPDPVDNVKKMFEPPQDVVRLTKDGRLWVDRKGKQVIVDGYVAMSRGMLEMFACPAGTKEHESVVAVLARSRDVHTALLAIGAQTGTPVQWVPKYVSATGQPIRIWVLWYDKQGKLQKTDARKWVVKTGTKKALQEDWVFAGSNFWKDPADGQVYYEADSGDLVCVSNFSSAMLDVPVMSSKDTGALQFSAAEGRVPDEMTPVRLIMIPIPLPSDDPQPRDPAQADPDQPPADKWLTLRDDAKTSAATAKTPAAKTPAAEAAAQ</sequence>
<reference evidence="3 4" key="1">
    <citation type="submission" date="2019-08" db="EMBL/GenBank/DDBJ databases">
        <title>Deep-cultivation of Planctomycetes and their phenomic and genomic characterization uncovers novel biology.</title>
        <authorList>
            <person name="Wiegand S."/>
            <person name="Jogler M."/>
            <person name="Boedeker C."/>
            <person name="Pinto D."/>
            <person name="Vollmers J."/>
            <person name="Rivas-Marin E."/>
            <person name="Kohn T."/>
            <person name="Peeters S.H."/>
            <person name="Heuer A."/>
            <person name="Rast P."/>
            <person name="Oberbeckmann S."/>
            <person name="Bunk B."/>
            <person name="Jeske O."/>
            <person name="Meyerdierks A."/>
            <person name="Storesund J.E."/>
            <person name="Kallscheuer N."/>
            <person name="Luecker S."/>
            <person name="Lage O.M."/>
            <person name="Pohl T."/>
            <person name="Merkel B.J."/>
            <person name="Hornburger P."/>
            <person name="Mueller R.-W."/>
            <person name="Bruemmer F."/>
            <person name="Labrenz M."/>
            <person name="Spormann A.M."/>
            <person name="Op den Camp H."/>
            <person name="Overmann J."/>
            <person name="Amann R."/>
            <person name="Jetten M.S.M."/>
            <person name="Mascher T."/>
            <person name="Medema M.H."/>
            <person name="Devos D.P."/>
            <person name="Kaster A.-K."/>
            <person name="Ovreas L."/>
            <person name="Rohde M."/>
            <person name="Galperin M.Y."/>
            <person name="Jogler C."/>
        </authorList>
    </citation>
    <scope>NUCLEOTIDE SEQUENCE [LARGE SCALE GENOMIC DNA]</scope>
    <source>
        <strain evidence="3 4">UC8</strain>
    </source>
</reference>
<dbReference type="KEGG" id="rul:UC8_40210"/>
<evidence type="ECO:0008006" key="5">
    <source>
        <dbReference type="Google" id="ProtNLM"/>
    </source>
</evidence>